<comment type="caution">
    <text evidence="9">The sequence shown here is derived from an EMBL/GenBank/DDBJ whole genome shotgun (WGS) entry which is preliminary data.</text>
</comment>
<evidence type="ECO:0000259" key="8">
    <source>
        <dbReference type="Pfam" id="PF00717"/>
    </source>
</evidence>
<keyword evidence="6" id="KW-0742">SOS response</keyword>
<dbReference type="Gene3D" id="2.10.109.10">
    <property type="entry name" value="Umud Fragment, subunit A"/>
    <property type="match status" value="1"/>
</dbReference>
<evidence type="ECO:0000313" key="9">
    <source>
        <dbReference type="EMBL" id="OUR94829.1"/>
    </source>
</evidence>
<dbReference type="InterPro" id="IPR015927">
    <property type="entry name" value="Peptidase_S24_S26A/B/C"/>
</dbReference>
<keyword evidence="4 7" id="KW-0068">Autocatalytic cleavage</keyword>
<feature type="domain" description="Peptidase S24/S26A/S26B/S26C" evidence="8">
    <location>
        <begin position="12"/>
        <end position="124"/>
    </location>
</feature>
<dbReference type="InterPro" id="IPR006197">
    <property type="entry name" value="Peptidase_S24_LexA"/>
</dbReference>
<dbReference type="GO" id="GO:0009432">
    <property type="term" value="P:SOS response"/>
    <property type="evidence" value="ECO:0007669"/>
    <property type="project" value="UniProtKB-KW"/>
</dbReference>
<evidence type="ECO:0000256" key="5">
    <source>
        <dbReference type="ARBA" id="ARBA00023204"/>
    </source>
</evidence>
<dbReference type="GO" id="GO:0016787">
    <property type="term" value="F:hydrolase activity"/>
    <property type="evidence" value="ECO:0007669"/>
    <property type="project" value="UniProtKB-KW"/>
</dbReference>
<comment type="similarity">
    <text evidence="1 7">Belongs to the peptidase S24 family.</text>
</comment>
<proteinExistence type="inferred from homology"/>
<dbReference type="InterPro" id="IPR050077">
    <property type="entry name" value="LexA_repressor"/>
</dbReference>
<organism evidence="9 10">
    <name type="scientific">Halobacteriovorax marinus</name>
    <dbReference type="NCBI Taxonomy" id="97084"/>
    <lineage>
        <taxon>Bacteria</taxon>
        <taxon>Pseudomonadati</taxon>
        <taxon>Bdellovibrionota</taxon>
        <taxon>Bacteriovoracia</taxon>
        <taxon>Bacteriovoracales</taxon>
        <taxon>Halobacteriovoraceae</taxon>
        <taxon>Halobacteriovorax</taxon>
    </lineage>
</organism>
<name>A0A1Y5F3K0_9BACT</name>
<dbReference type="PANTHER" id="PTHR33516">
    <property type="entry name" value="LEXA REPRESSOR"/>
    <property type="match status" value="1"/>
</dbReference>
<evidence type="ECO:0000313" key="10">
    <source>
        <dbReference type="Proteomes" id="UP000196531"/>
    </source>
</evidence>
<keyword evidence="5" id="KW-0234">DNA repair</keyword>
<evidence type="ECO:0000256" key="4">
    <source>
        <dbReference type="ARBA" id="ARBA00022813"/>
    </source>
</evidence>
<dbReference type="Proteomes" id="UP000196531">
    <property type="component" value="Unassembled WGS sequence"/>
</dbReference>
<gene>
    <name evidence="9" type="ORF">A9Q84_17115</name>
</gene>
<reference evidence="10" key="1">
    <citation type="journal article" date="2017" name="Proc. Natl. Acad. Sci. U.S.A.">
        <title>Simulation of Deepwater Horizon oil plume reveals substrate specialization within a complex community of hydrocarbon-degraders.</title>
        <authorList>
            <person name="Hu P."/>
            <person name="Dubinsky E.A."/>
            <person name="Probst A.J."/>
            <person name="Wang J."/>
            <person name="Sieber C.M.K."/>
            <person name="Tom L.M."/>
            <person name="Gardinali P."/>
            <person name="Banfield J.F."/>
            <person name="Atlas R.M."/>
            <person name="Andersen G.L."/>
        </authorList>
    </citation>
    <scope>NUCLEOTIDE SEQUENCE [LARGE SCALE GENOMIC DNA]</scope>
</reference>
<dbReference type="EMBL" id="MAAO01000010">
    <property type="protein sequence ID" value="OUR94829.1"/>
    <property type="molecule type" value="Genomic_DNA"/>
</dbReference>
<evidence type="ECO:0000256" key="2">
    <source>
        <dbReference type="ARBA" id="ARBA00022763"/>
    </source>
</evidence>
<dbReference type="NCBIfam" id="NF007621">
    <property type="entry name" value="PRK10276.1"/>
    <property type="match status" value="1"/>
</dbReference>
<keyword evidence="2" id="KW-0227">DNA damage</keyword>
<sequence>MSKKVEISYFTGQVSCGFPSPADDYLEKKLSLDEHLVRRPTSTFFVKAEGESMMPVIRSGDLLVIDRAQTVKNGDIILAIIDGEFTVKRFLRSGGAIHLLPENHVYPPIEIKEEDRFELWGVVMHIIHSPHL</sequence>
<keyword evidence="3 7" id="KW-0378">Hydrolase</keyword>
<accession>A0A1Y5F3K0</accession>
<dbReference type="SUPFAM" id="SSF51306">
    <property type="entry name" value="LexA/Signal peptidase"/>
    <property type="match status" value="1"/>
</dbReference>
<dbReference type="GO" id="GO:0006281">
    <property type="term" value="P:DNA repair"/>
    <property type="evidence" value="ECO:0007669"/>
    <property type="project" value="UniProtKB-KW"/>
</dbReference>
<dbReference type="GO" id="GO:0003677">
    <property type="term" value="F:DNA binding"/>
    <property type="evidence" value="ECO:0007669"/>
    <property type="project" value="InterPro"/>
</dbReference>
<dbReference type="Pfam" id="PF00717">
    <property type="entry name" value="Peptidase_S24"/>
    <property type="match status" value="1"/>
</dbReference>
<evidence type="ECO:0000256" key="1">
    <source>
        <dbReference type="ARBA" id="ARBA00007484"/>
    </source>
</evidence>
<dbReference type="CDD" id="cd06529">
    <property type="entry name" value="S24_LexA-like"/>
    <property type="match status" value="1"/>
</dbReference>
<dbReference type="GO" id="GO:0006355">
    <property type="term" value="P:regulation of DNA-templated transcription"/>
    <property type="evidence" value="ECO:0007669"/>
    <property type="project" value="InterPro"/>
</dbReference>
<dbReference type="InterPro" id="IPR039418">
    <property type="entry name" value="LexA-like"/>
</dbReference>
<dbReference type="PRINTS" id="PR00726">
    <property type="entry name" value="LEXASERPTASE"/>
</dbReference>
<evidence type="ECO:0000256" key="3">
    <source>
        <dbReference type="ARBA" id="ARBA00022801"/>
    </source>
</evidence>
<dbReference type="PANTHER" id="PTHR33516:SF2">
    <property type="entry name" value="LEXA REPRESSOR-RELATED"/>
    <property type="match status" value="1"/>
</dbReference>
<protein>
    <recommendedName>
        <fullName evidence="8">Peptidase S24/S26A/S26B/S26C domain-containing protein</fullName>
    </recommendedName>
</protein>
<evidence type="ECO:0000256" key="7">
    <source>
        <dbReference type="RuleBase" id="RU003991"/>
    </source>
</evidence>
<evidence type="ECO:0000256" key="6">
    <source>
        <dbReference type="ARBA" id="ARBA00023236"/>
    </source>
</evidence>
<dbReference type="InterPro" id="IPR036286">
    <property type="entry name" value="LexA/Signal_pep-like_sf"/>
</dbReference>
<dbReference type="AlphaFoldDB" id="A0A1Y5F3K0"/>